<reference evidence="3" key="1">
    <citation type="journal article" date="2016" name="Nature">
        <title>The genome of the seagrass Zostera marina reveals angiosperm adaptation to the sea.</title>
        <authorList>
            <person name="Olsen J.L."/>
            <person name="Rouze P."/>
            <person name="Verhelst B."/>
            <person name="Lin Y.-C."/>
            <person name="Bayer T."/>
            <person name="Collen J."/>
            <person name="Dattolo E."/>
            <person name="De Paoli E."/>
            <person name="Dittami S."/>
            <person name="Maumus F."/>
            <person name="Michel G."/>
            <person name="Kersting A."/>
            <person name="Lauritano C."/>
            <person name="Lohaus R."/>
            <person name="Toepel M."/>
            <person name="Tonon T."/>
            <person name="Vanneste K."/>
            <person name="Amirebrahimi M."/>
            <person name="Brakel J."/>
            <person name="Bostroem C."/>
            <person name="Chovatia M."/>
            <person name="Grimwood J."/>
            <person name="Jenkins J.W."/>
            <person name="Jueterbock A."/>
            <person name="Mraz A."/>
            <person name="Stam W.T."/>
            <person name="Tice H."/>
            <person name="Bornberg-Bauer E."/>
            <person name="Green P.J."/>
            <person name="Pearson G.A."/>
            <person name="Procaccini G."/>
            <person name="Duarte C.M."/>
            <person name="Schmutz J."/>
            <person name="Reusch T.B.H."/>
            <person name="Van de Peer Y."/>
        </authorList>
    </citation>
    <scope>NUCLEOTIDE SEQUENCE [LARGE SCALE GENOMIC DNA]</scope>
    <source>
        <strain evidence="3">cv. Finnish</strain>
    </source>
</reference>
<dbReference type="EMBL" id="LFYR01000729">
    <property type="protein sequence ID" value="KMZ70173.1"/>
    <property type="molecule type" value="Genomic_DNA"/>
</dbReference>
<feature type="transmembrane region" description="Helical" evidence="1">
    <location>
        <begin position="122"/>
        <end position="140"/>
    </location>
</feature>
<evidence type="ECO:0000313" key="2">
    <source>
        <dbReference type="EMBL" id="KMZ70173.1"/>
    </source>
</evidence>
<gene>
    <name evidence="2" type="ORF">ZOSMA_1G01450</name>
</gene>
<dbReference type="AlphaFoldDB" id="A0A0K9PM90"/>
<name>A0A0K9PM90_ZOSMR</name>
<dbReference type="OrthoDB" id="658712at2759"/>
<accession>A0A0K9PM90</accession>
<keyword evidence="1" id="KW-1133">Transmembrane helix</keyword>
<dbReference type="PANTHER" id="PTHR35475:SF1">
    <property type="entry name" value="WD REPEAT PROTEIN"/>
    <property type="match status" value="1"/>
</dbReference>
<dbReference type="OMA" id="IHLYRQG"/>
<protein>
    <submittedName>
        <fullName evidence="2">Uncharacterized protein</fullName>
    </submittedName>
</protein>
<keyword evidence="1" id="KW-0472">Membrane</keyword>
<dbReference type="PANTHER" id="PTHR35475">
    <property type="entry name" value="WD REPEAT PROTEIN"/>
    <property type="match status" value="1"/>
</dbReference>
<sequence>MEMQMEEPVKANPSLSSEKISLNPKSIKVKVPEVEIHLFRSGKGPIDVFQSALGGWDQDRLEVYDILEKYGLKSLHAFHPGSKFRGVSIRFSPKNGRSIFPYTPGVSVYLNGEPKDSIVHPITKIVIGIAMIIFVIAVLARESSPEWLKRSFFNIKNTPMFSPWILTCIVIVFTRARKRTKDFLMKKFNR</sequence>
<dbReference type="Proteomes" id="UP000036987">
    <property type="component" value="Unassembled WGS sequence"/>
</dbReference>
<proteinExistence type="predicted"/>
<evidence type="ECO:0000313" key="3">
    <source>
        <dbReference type="Proteomes" id="UP000036987"/>
    </source>
</evidence>
<evidence type="ECO:0000256" key="1">
    <source>
        <dbReference type="SAM" id="Phobius"/>
    </source>
</evidence>
<organism evidence="2 3">
    <name type="scientific">Zostera marina</name>
    <name type="common">Eelgrass</name>
    <dbReference type="NCBI Taxonomy" id="29655"/>
    <lineage>
        <taxon>Eukaryota</taxon>
        <taxon>Viridiplantae</taxon>
        <taxon>Streptophyta</taxon>
        <taxon>Embryophyta</taxon>
        <taxon>Tracheophyta</taxon>
        <taxon>Spermatophyta</taxon>
        <taxon>Magnoliopsida</taxon>
        <taxon>Liliopsida</taxon>
        <taxon>Zosteraceae</taxon>
        <taxon>Zostera</taxon>
    </lineage>
</organism>
<feature type="transmembrane region" description="Helical" evidence="1">
    <location>
        <begin position="160"/>
        <end position="176"/>
    </location>
</feature>
<comment type="caution">
    <text evidence="2">The sequence shown here is derived from an EMBL/GenBank/DDBJ whole genome shotgun (WGS) entry which is preliminary data.</text>
</comment>
<keyword evidence="3" id="KW-1185">Reference proteome</keyword>
<keyword evidence="1" id="KW-0812">Transmembrane</keyword>